<reference evidence="1 2" key="1">
    <citation type="submission" date="2021-03" db="EMBL/GenBank/DDBJ databases">
        <title>Whole genome shotgun sequence of Actinoplanes toevensis NBRC 105298.</title>
        <authorList>
            <person name="Komaki H."/>
            <person name="Tamura T."/>
        </authorList>
    </citation>
    <scope>NUCLEOTIDE SEQUENCE [LARGE SCALE GENOMIC DNA]</scope>
    <source>
        <strain evidence="1 2">NBRC 105298</strain>
    </source>
</reference>
<keyword evidence="2" id="KW-1185">Reference proteome</keyword>
<accession>A0A920BRN2</accession>
<sequence>MAGKINGVWKMINSTAGPSDTGRISNPNARIACVNISVQQREQVFFISLPISLQRGSVRVAQILGG</sequence>
<protein>
    <submittedName>
        <fullName evidence="1">Uncharacterized protein</fullName>
    </submittedName>
</protein>
<comment type="caution">
    <text evidence="1">The sequence shown here is derived from an EMBL/GenBank/DDBJ whole genome shotgun (WGS) entry which is preliminary data.</text>
</comment>
<evidence type="ECO:0000313" key="1">
    <source>
        <dbReference type="EMBL" id="GIM97801.1"/>
    </source>
</evidence>
<name>A0A920BRN2_9ACTN</name>
<organism evidence="1 2">
    <name type="scientific">Paractinoplanes toevensis</name>
    <dbReference type="NCBI Taxonomy" id="571911"/>
    <lineage>
        <taxon>Bacteria</taxon>
        <taxon>Bacillati</taxon>
        <taxon>Actinomycetota</taxon>
        <taxon>Actinomycetes</taxon>
        <taxon>Micromonosporales</taxon>
        <taxon>Micromonosporaceae</taxon>
        <taxon>Paractinoplanes</taxon>
    </lineage>
</organism>
<dbReference type="Proteomes" id="UP000677082">
    <property type="component" value="Unassembled WGS sequence"/>
</dbReference>
<dbReference type="AlphaFoldDB" id="A0A920BRN2"/>
<proteinExistence type="predicted"/>
<evidence type="ECO:0000313" key="2">
    <source>
        <dbReference type="Proteomes" id="UP000677082"/>
    </source>
</evidence>
<dbReference type="EMBL" id="BOQN01000159">
    <property type="protein sequence ID" value="GIM97801.1"/>
    <property type="molecule type" value="Genomic_DNA"/>
</dbReference>
<gene>
    <name evidence="1" type="ORF">Ato02nite_095940</name>
</gene>